<accession>A0AC35F3A4</accession>
<evidence type="ECO:0000313" key="2">
    <source>
        <dbReference type="WBParaSite" id="PS1159_v2.g12661.t1"/>
    </source>
</evidence>
<protein>
    <submittedName>
        <fullName evidence="2">Plasma membrane proteolipid 3</fullName>
    </submittedName>
</protein>
<proteinExistence type="predicted"/>
<evidence type="ECO:0000313" key="1">
    <source>
        <dbReference type="Proteomes" id="UP000887580"/>
    </source>
</evidence>
<name>A0AC35F3A4_9BILA</name>
<organism evidence="1 2">
    <name type="scientific">Panagrolaimus sp. PS1159</name>
    <dbReference type="NCBI Taxonomy" id="55785"/>
    <lineage>
        <taxon>Eukaryota</taxon>
        <taxon>Metazoa</taxon>
        <taxon>Ecdysozoa</taxon>
        <taxon>Nematoda</taxon>
        <taxon>Chromadorea</taxon>
        <taxon>Rhabditida</taxon>
        <taxon>Tylenchina</taxon>
        <taxon>Panagrolaimomorpha</taxon>
        <taxon>Panagrolaimoidea</taxon>
        <taxon>Panagrolaimidae</taxon>
        <taxon>Panagrolaimus</taxon>
    </lineage>
</organism>
<dbReference type="Proteomes" id="UP000887580">
    <property type="component" value="Unplaced"/>
</dbReference>
<reference evidence="2" key="1">
    <citation type="submission" date="2022-11" db="UniProtKB">
        <authorList>
            <consortium name="WormBaseParasite"/>
        </authorList>
    </citation>
    <scope>IDENTIFICATION</scope>
</reference>
<sequence>MCIVFHLLLCVLLPPLAVLIQDGCTINFLINCILTILGWIPGIIHAIFCVYYGKYGGSGPRPFIIIV</sequence>
<dbReference type="WBParaSite" id="PS1159_v2.g12661.t1">
    <property type="protein sequence ID" value="PS1159_v2.g12661.t1"/>
    <property type="gene ID" value="PS1159_v2.g12661"/>
</dbReference>